<evidence type="ECO:0000313" key="3">
    <source>
        <dbReference type="Proteomes" id="UP000672009"/>
    </source>
</evidence>
<dbReference type="Proteomes" id="UP000672009">
    <property type="component" value="Chromosome"/>
</dbReference>
<reference evidence="2" key="1">
    <citation type="submission" date="2021-04" db="EMBL/GenBank/DDBJ databases">
        <title>Genomics, taxonomy and metabolism of representatives of sulfur bacteria of the genus Thiothrix: Thiothrix fructosivorans QT, Thiothrix unzii A1T and three new species, Thiothrix subterranea sp. nov., Thiothrix litoralis sp. nov. and 'Candidatus Thiothrix anitrata' sp. nov.</title>
        <authorList>
            <person name="Ravin N.V."/>
            <person name="Smolyakov D."/>
            <person name="Rudenko T.S."/>
            <person name="Mardanov A.V."/>
            <person name="Beletsky A.V."/>
            <person name="Markov N.D."/>
            <person name="Fomenkov A.I."/>
            <person name="Roberts R.J."/>
            <person name="Karnachuk O.V."/>
            <person name="Novikov A."/>
            <person name="Grabovich M.Y."/>
        </authorList>
    </citation>
    <scope>NUCLEOTIDE SEQUENCE</scope>
    <source>
        <strain evidence="2">A1</strain>
    </source>
</reference>
<dbReference type="Pfam" id="PF09903">
    <property type="entry name" value="DUF2130"/>
    <property type="match status" value="1"/>
</dbReference>
<accession>A0A975F888</accession>
<keyword evidence="3" id="KW-1185">Reference proteome</keyword>
<dbReference type="RefSeq" id="WP_210217813.1">
    <property type="nucleotide sequence ID" value="NZ_CP072793.1"/>
</dbReference>
<name>A0A975F888_9GAMM</name>
<proteinExistence type="predicted"/>
<organism evidence="2 3">
    <name type="scientific">Thiothrix unzii</name>
    <dbReference type="NCBI Taxonomy" id="111769"/>
    <lineage>
        <taxon>Bacteria</taxon>
        <taxon>Pseudomonadati</taxon>
        <taxon>Pseudomonadota</taxon>
        <taxon>Gammaproteobacteria</taxon>
        <taxon>Thiotrichales</taxon>
        <taxon>Thiotrichaceae</taxon>
        <taxon>Thiothrix</taxon>
    </lineage>
</organism>
<sequence length="340" mass="40288">MEFKIQEEKKSIEDEITHRVKNEKIKIEKDIKRKIEEEQAEQIKALKEEIEEKSNQVKDLNKSKAEIERLKREKEELRDKIEFESQQQLNKMINEEREKIKRIEEDKSKLKVSEKENIINQLQEQLREAQRKAAQGSTQLQGEVHELAIEDWLINNFPLDSIQEIKKGEKGADCIQIVNTYNRQNCGSIYYESKRTKHFQVSWIEKFKSDIRDKNANIGVLVTDTMPQDMKRMGLKEGIWICSFDEFKSLCPVLRETLIQISNAIITQENKGDKMIMLYDFLTSNEFRLQVEAIVEGFTQMKNDLDSEKRAMTNIWKKREKQIEKVLINTTHMYGSIKRL</sequence>
<evidence type="ECO:0000313" key="2">
    <source>
        <dbReference type="EMBL" id="QTR52260.1"/>
    </source>
</evidence>
<dbReference type="AlphaFoldDB" id="A0A975F888"/>
<feature type="coiled-coil region" evidence="1">
    <location>
        <begin position="32"/>
        <end position="139"/>
    </location>
</feature>
<gene>
    <name evidence="2" type="ORF">J9260_10970</name>
</gene>
<keyword evidence="1" id="KW-0175">Coiled coil</keyword>
<dbReference type="InterPro" id="IPR019219">
    <property type="entry name" value="DUF2130"/>
</dbReference>
<protein>
    <submittedName>
        <fullName evidence="2">DUF2130 domain-containing protein</fullName>
    </submittedName>
</protein>
<dbReference type="EMBL" id="CP072793">
    <property type="protein sequence ID" value="QTR52260.1"/>
    <property type="molecule type" value="Genomic_DNA"/>
</dbReference>
<evidence type="ECO:0000256" key="1">
    <source>
        <dbReference type="SAM" id="Coils"/>
    </source>
</evidence>
<dbReference type="KEGG" id="tun:J9260_10970"/>